<comment type="caution">
    <text evidence="1">The sequence shown here is derived from an EMBL/GenBank/DDBJ whole genome shotgun (WGS) entry which is preliminary data.</text>
</comment>
<keyword evidence="2" id="KW-1185">Reference proteome</keyword>
<protein>
    <submittedName>
        <fullName evidence="1">Uncharacterized protein</fullName>
    </submittedName>
</protein>
<sequence>MGSQAQRDQALICKEPKDILTVSPCEKVKIVSSEGKYAGYECIEKKDIVKAFQMNRGGVYERF</sequence>
<gene>
    <name evidence="1" type="ORF">PAT3040_02934</name>
</gene>
<name>A0A2R5EYC9_9BACL</name>
<organism evidence="1 2">
    <name type="scientific">Paenibacillus agaridevorans</name>
    <dbReference type="NCBI Taxonomy" id="171404"/>
    <lineage>
        <taxon>Bacteria</taxon>
        <taxon>Bacillati</taxon>
        <taxon>Bacillota</taxon>
        <taxon>Bacilli</taxon>
        <taxon>Bacillales</taxon>
        <taxon>Paenibacillaceae</taxon>
        <taxon>Paenibacillus</taxon>
    </lineage>
</organism>
<dbReference type="AlphaFoldDB" id="A0A2R5EYC9"/>
<reference evidence="1 2" key="1">
    <citation type="submission" date="2017-08" db="EMBL/GenBank/DDBJ databases">
        <title>Substantial Increase in Enzyme Production by Combined Drug-Resistance Mutations in Paenibacillus agaridevorans.</title>
        <authorList>
            <person name="Tanaka Y."/>
            <person name="Funane K."/>
            <person name="Hosaka T."/>
            <person name="Shiwa Y."/>
            <person name="Fujita N."/>
            <person name="Miyazaki T."/>
            <person name="Yoshikawa H."/>
            <person name="Murakami K."/>
            <person name="Kasahara K."/>
            <person name="Inaoka T."/>
            <person name="Hiraga Y."/>
            <person name="Ochi K."/>
        </authorList>
    </citation>
    <scope>NUCLEOTIDE SEQUENCE [LARGE SCALE GENOMIC DNA]</scope>
    <source>
        <strain evidence="1 2">T-3040</strain>
    </source>
</reference>
<dbReference type="EMBL" id="BDQX01000163">
    <property type="protein sequence ID" value="GBG08354.1"/>
    <property type="molecule type" value="Genomic_DNA"/>
</dbReference>
<proteinExistence type="predicted"/>
<dbReference type="Proteomes" id="UP000245202">
    <property type="component" value="Unassembled WGS sequence"/>
</dbReference>
<accession>A0A2R5EYC9</accession>
<evidence type="ECO:0000313" key="1">
    <source>
        <dbReference type="EMBL" id="GBG08354.1"/>
    </source>
</evidence>
<evidence type="ECO:0000313" key="2">
    <source>
        <dbReference type="Proteomes" id="UP000245202"/>
    </source>
</evidence>